<feature type="region of interest" description="Disordered" evidence="1">
    <location>
        <begin position="40"/>
        <end position="81"/>
    </location>
</feature>
<dbReference type="Proteomes" id="UP001230268">
    <property type="component" value="Unassembled WGS sequence"/>
</dbReference>
<feature type="compositionally biased region" description="Basic residues" evidence="1">
    <location>
        <begin position="65"/>
        <end position="75"/>
    </location>
</feature>
<gene>
    <name evidence="3" type="ORF">BgAZ_202450</name>
</gene>
<accession>A0AAD8LJG7</accession>
<name>A0AAD8LJG7_BABGI</name>
<evidence type="ECO:0000256" key="1">
    <source>
        <dbReference type="SAM" id="MobiDB-lite"/>
    </source>
</evidence>
<reference evidence="3" key="1">
    <citation type="submission" date="2023-08" db="EMBL/GenBank/DDBJ databases">
        <title>Draft sequence of the Babesia gibsoni genome.</title>
        <authorList>
            <person name="Yamagishi J.Y."/>
            <person name="Xuan X.X."/>
        </authorList>
    </citation>
    <scope>NUCLEOTIDE SEQUENCE</scope>
    <source>
        <strain evidence="3">Azabu</strain>
    </source>
</reference>
<keyword evidence="4" id="KW-1185">Reference proteome</keyword>
<sequence>MLRPFFIFGNLIVFGWLFCNVGLAERMNVALVSYHRKQHRTHKADKHGHSRSEKNQHERHDVNRSPKHHHRKHQRVGSTSIHPASLLQDLVEPLGNSNVPAGNTAVGTTGASDKPYGGYNTQPLGAATAVNGDAKPQVTAAVAPNAPMTTPNKSEAVTQATENAPEGGEQSDDLLCKLLWFFFERCNNPNTSETDGSKATQGDGNSSDNQLAPLAVAPTCKIFGTRVLSLSDFKDAEDKGWLLISESNSPRITQNKQINLDAPARLELKDVMCNAATYEATIKLGVDSSGGFIIRGTEENSLVLELNTLTKTATVKKITGPYQDIISEVDCDQINSQFIQKVQIRDTGYKGIIDIQIDGKKVISITNVPFSTVGSFGLYISQGNATFGDLSVVPISE</sequence>
<keyword evidence="2" id="KW-0732">Signal</keyword>
<feature type="compositionally biased region" description="Basic residues" evidence="1">
    <location>
        <begin position="40"/>
        <end position="49"/>
    </location>
</feature>
<dbReference type="AlphaFoldDB" id="A0AAD8LJG7"/>
<feature type="signal peptide" evidence="2">
    <location>
        <begin position="1"/>
        <end position="24"/>
    </location>
</feature>
<evidence type="ECO:0000313" key="3">
    <source>
        <dbReference type="EMBL" id="KAK1443369.1"/>
    </source>
</evidence>
<feature type="region of interest" description="Disordered" evidence="1">
    <location>
        <begin position="142"/>
        <end position="169"/>
    </location>
</feature>
<protein>
    <submittedName>
        <fullName evidence="3">Uncharacterized protein</fullName>
    </submittedName>
</protein>
<organism evidence="3 4">
    <name type="scientific">Babesia gibsoni</name>
    <dbReference type="NCBI Taxonomy" id="33632"/>
    <lineage>
        <taxon>Eukaryota</taxon>
        <taxon>Sar</taxon>
        <taxon>Alveolata</taxon>
        <taxon>Apicomplexa</taxon>
        <taxon>Aconoidasida</taxon>
        <taxon>Piroplasmida</taxon>
        <taxon>Babesiidae</taxon>
        <taxon>Babesia</taxon>
    </lineage>
</organism>
<evidence type="ECO:0000313" key="4">
    <source>
        <dbReference type="Proteomes" id="UP001230268"/>
    </source>
</evidence>
<feature type="region of interest" description="Disordered" evidence="1">
    <location>
        <begin position="191"/>
        <end position="211"/>
    </location>
</feature>
<feature type="compositionally biased region" description="Polar residues" evidence="1">
    <location>
        <begin position="147"/>
        <end position="162"/>
    </location>
</feature>
<comment type="caution">
    <text evidence="3">The sequence shown here is derived from an EMBL/GenBank/DDBJ whole genome shotgun (WGS) entry which is preliminary data.</text>
</comment>
<evidence type="ECO:0000256" key="2">
    <source>
        <dbReference type="SAM" id="SignalP"/>
    </source>
</evidence>
<feature type="compositionally biased region" description="Basic and acidic residues" evidence="1">
    <location>
        <begin position="50"/>
        <end position="64"/>
    </location>
</feature>
<feature type="chain" id="PRO_5042110892" evidence="2">
    <location>
        <begin position="25"/>
        <end position="397"/>
    </location>
</feature>
<dbReference type="EMBL" id="JAVEPI010000002">
    <property type="protein sequence ID" value="KAK1443369.1"/>
    <property type="molecule type" value="Genomic_DNA"/>
</dbReference>
<feature type="compositionally biased region" description="Polar residues" evidence="1">
    <location>
        <begin position="191"/>
        <end position="210"/>
    </location>
</feature>
<proteinExistence type="predicted"/>